<feature type="transmembrane region" description="Helical" evidence="7">
    <location>
        <begin position="474"/>
        <end position="498"/>
    </location>
</feature>
<keyword evidence="5 7" id="KW-1133">Transmembrane helix</keyword>
<evidence type="ECO:0000256" key="6">
    <source>
        <dbReference type="ARBA" id="ARBA00023136"/>
    </source>
</evidence>
<feature type="transmembrane region" description="Helical" evidence="7">
    <location>
        <begin position="425"/>
        <end position="453"/>
    </location>
</feature>
<accession>A0A4V3WC94</accession>
<feature type="transmembrane region" description="Helical" evidence="7">
    <location>
        <begin position="255"/>
        <end position="279"/>
    </location>
</feature>
<dbReference type="RefSeq" id="WP_136347177.1">
    <property type="nucleotide sequence ID" value="NZ_SSOC01000002.1"/>
</dbReference>
<feature type="transmembrane region" description="Helical" evidence="7">
    <location>
        <begin position="706"/>
        <end position="730"/>
    </location>
</feature>
<proteinExistence type="inferred from homology"/>
<feature type="domain" description="ABC3 transporter permease C-terminal" evidence="8">
    <location>
        <begin position="710"/>
        <end position="823"/>
    </location>
</feature>
<evidence type="ECO:0000313" key="10">
    <source>
        <dbReference type="EMBL" id="THF66228.1"/>
    </source>
</evidence>
<dbReference type="InterPro" id="IPR051447">
    <property type="entry name" value="Lipoprotein-release_system"/>
</dbReference>
<organism evidence="10 11">
    <name type="scientific">Pseudothauera nasutitermitis</name>
    <dbReference type="NCBI Taxonomy" id="2565930"/>
    <lineage>
        <taxon>Bacteria</taxon>
        <taxon>Pseudomonadati</taxon>
        <taxon>Pseudomonadota</taxon>
        <taxon>Betaproteobacteria</taxon>
        <taxon>Rhodocyclales</taxon>
        <taxon>Zoogloeaceae</taxon>
        <taxon>Pseudothauera</taxon>
    </lineage>
</organism>
<keyword evidence="6 7" id="KW-0472">Membrane</keyword>
<feature type="domain" description="ABC3 transporter permease C-terminal" evidence="8">
    <location>
        <begin position="257"/>
        <end position="380"/>
    </location>
</feature>
<keyword evidence="3" id="KW-1003">Cell membrane</keyword>
<evidence type="ECO:0000256" key="5">
    <source>
        <dbReference type="ARBA" id="ARBA00022989"/>
    </source>
</evidence>
<reference evidence="10 11" key="1">
    <citation type="submission" date="2019-04" db="EMBL/GenBank/DDBJ databases">
        <title>Azoarcus nasutitermitis sp. nov. isolated from termite nest.</title>
        <authorList>
            <person name="Lin S.-Y."/>
            <person name="Hameed A."/>
            <person name="Hsu Y.-H."/>
            <person name="Young C.-C."/>
        </authorList>
    </citation>
    <scope>NUCLEOTIDE SEQUENCE [LARGE SCALE GENOMIC DNA]</scope>
    <source>
        <strain evidence="10 11">CC-YHH838</strain>
    </source>
</reference>
<keyword evidence="4 7" id="KW-0812">Transmembrane</keyword>
<comment type="similarity">
    <text evidence="2">Belongs to the ABC-4 integral membrane protein family. LolC/E subfamily.</text>
</comment>
<name>A0A4V3WC94_9RHOO</name>
<evidence type="ECO:0000259" key="8">
    <source>
        <dbReference type="Pfam" id="PF02687"/>
    </source>
</evidence>
<evidence type="ECO:0000256" key="3">
    <source>
        <dbReference type="ARBA" id="ARBA00022475"/>
    </source>
</evidence>
<evidence type="ECO:0000313" key="11">
    <source>
        <dbReference type="Proteomes" id="UP000308430"/>
    </source>
</evidence>
<keyword evidence="11" id="KW-1185">Reference proteome</keyword>
<feature type="transmembrane region" description="Helical" evidence="7">
    <location>
        <begin position="751"/>
        <end position="779"/>
    </location>
</feature>
<evidence type="ECO:0000256" key="2">
    <source>
        <dbReference type="ARBA" id="ARBA00005236"/>
    </source>
</evidence>
<feature type="transmembrane region" description="Helical" evidence="7">
    <location>
        <begin position="300"/>
        <end position="333"/>
    </location>
</feature>
<feature type="transmembrane region" description="Helical" evidence="7">
    <location>
        <begin position="400"/>
        <end position="419"/>
    </location>
</feature>
<comment type="subcellular location">
    <subcellularLocation>
        <location evidence="1">Cell membrane</location>
        <topology evidence="1">Multi-pass membrane protein</topology>
    </subcellularLocation>
</comment>
<feature type="transmembrane region" description="Helical" evidence="7">
    <location>
        <begin position="799"/>
        <end position="819"/>
    </location>
</feature>
<dbReference type="Proteomes" id="UP000308430">
    <property type="component" value="Unassembled WGS sequence"/>
</dbReference>
<evidence type="ECO:0000256" key="4">
    <source>
        <dbReference type="ARBA" id="ARBA00022692"/>
    </source>
</evidence>
<dbReference type="EMBL" id="SSOC01000002">
    <property type="protein sequence ID" value="THF66228.1"/>
    <property type="molecule type" value="Genomic_DNA"/>
</dbReference>
<sequence length="835" mass="86519">MSLPLRRLFVAGLRRRPLGASLSLLAIALGVALGLAVQLIHDAALDEFGRGLRLLAGEADLQVVGPREGFDDALYAALAVRPEVAAASPVLEVRARLPGHDDSLRVLGVDIFRLPAVQPALLPVPAEGVGQFAALEPDRIFLSAAAAAALGLDMEQPARLPVQSGVTEHVLRVSGGVPGAGSGQALAVMDLAGAQRLFGHVGRITRIELRLHAGVERETARRALGALLPPGVEVLAPESAAAQAGGVSRAYRVNLGMLAAIALLTGVFLVFSSQMLAVARRRQEFAFLRALGMTRAELRRGLLAEGAALGLLGGMAGVLLGHGLAALAFRLVGGDLGAGYFDGVRPVLRFEPWLALAHGALGVAAGLAGSWIPARDAARLVPARALRAADETALEAHPRWGACAFCVVAAVLLCALPPVGGVPVAGYAAVACILAAALFALPGVAALAVRLPAGSGAVPWRLARARLGAAPGQIVVAVAGVVASVALAVAMAIMVAAFRVSLDDWLARMLPADLYLQASPSAASGYLDDEALARVAALPGIAAQAPIRARQLRLAPGHAPVTLLARPISADGDLPLVAGRIAAARPGADPPVWISEAVADLFELDVGDTIDVPLDGRLLRFEVAGIWRDYARQHGALAVDLETYRALSGDRRVNDLAIRLAPQADAARIAEALLDLFGERTVRVSSAGEIRALSLRIFDRSFMVTYLMEAVAVLIGLAGIATSFAALASARRREFGMLRHLGFTRAEVGRLLALEGALGAMLGVALGMLAGGAVAWVLVEVINRQSFHWSMDFHVPVGGLAIFAAVLIALAAAAARLAGAHAMRTAAVRAVREDW</sequence>
<gene>
    <name evidence="10" type="ORF">E6C76_05060</name>
</gene>
<feature type="transmembrane region" description="Helical" evidence="7">
    <location>
        <begin position="353"/>
        <end position="374"/>
    </location>
</feature>
<dbReference type="GO" id="GO:0098797">
    <property type="term" value="C:plasma membrane protein complex"/>
    <property type="evidence" value="ECO:0007669"/>
    <property type="project" value="TreeGrafter"/>
</dbReference>
<dbReference type="InterPro" id="IPR003838">
    <property type="entry name" value="ABC3_permease_C"/>
</dbReference>
<dbReference type="InterPro" id="IPR025857">
    <property type="entry name" value="MacB_PCD"/>
</dbReference>
<dbReference type="PANTHER" id="PTHR30489">
    <property type="entry name" value="LIPOPROTEIN-RELEASING SYSTEM TRANSMEMBRANE PROTEIN LOLE"/>
    <property type="match status" value="1"/>
</dbReference>
<feature type="domain" description="MacB-like periplasmic core" evidence="9">
    <location>
        <begin position="476"/>
        <end position="674"/>
    </location>
</feature>
<feature type="domain" description="MacB-like periplasmic core" evidence="9">
    <location>
        <begin position="22"/>
        <end position="226"/>
    </location>
</feature>
<dbReference type="Pfam" id="PF12704">
    <property type="entry name" value="MacB_PCD"/>
    <property type="match status" value="2"/>
</dbReference>
<comment type="caution">
    <text evidence="10">The sequence shown here is derived from an EMBL/GenBank/DDBJ whole genome shotgun (WGS) entry which is preliminary data.</text>
</comment>
<dbReference type="AlphaFoldDB" id="A0A4V3WC94"/>
<evidence type="ECO:0000256" key="1">
    <source>
        <dbReference type="ARBA" id="ARBA00004651"/>
    </source>
</evidence>
<dbReference type="Pfam" id="PF02687">
    <property type="entry name" value="FtsX"/>
    <property type="match status" value="2"/>
</dbReference>
<evidence type="ECO:0000256" key="7">
    <source>
        <dbReference type="SAM" id="Phobius"/>
    </source>
</evidence>
<protein>
    <submittedName>
        <fullName evidence="10">FtsX-like permease family protein</fullName>
    </submittedName>
</protein>
<dbReference type="PANTHER" id="PTHR30489:SF0">
    <property type="entry name" value="LIPOPROTEIN-RELEASING SYSTEM TRANSMEMBRANE PROTEIN LOLE"/>
    <property type="match status" value="1"/>
</dbReference>
<dbReference type="GO" id="GO:0044874">
    <property type="term" value="P:lipoprotein localization to outer membrane"/>
    <property type="evidence" value="ECO:0007669"/>
    <property type="project" value="TreeGrafter"/>
</dbReference>
<dbReference type="OrthoDB" id="5291724at2"/>
<evidence type="ECO:0000259" key="9">
    <source>
        <dbReference type="Pfam" id="PF12704"/>
    </source>
</evidence>